<name>A0A923KPG4_9BURK</name>
<protein>
    <submittedName>
        <fullName evidence="1">Uncharacterized protein</fullName>
    </submittedName>
</protein>
<proteinExistence type="predicted"/>
<dbReference type="AlphaFoldDB" id="A0A923KPG4"/>
<accession>A0A923KPG4</accession>
<gene>
    <name evidence="1" type="ORF">H8K32_08375</name>
</gene>
<evidence type="ECO:0000313" key="1">
    <source>
        <dbReference type="EMBL" id="MBC3862109.1"/>
    </source>
</evidence>
<comment type="caution">
    <text evidence="1">The sequence shown here is derived from an EMBL/GenBank/DDBJ whole genome shotgun (WGS) entry which is preliminary data.</text>
</comment>
<keyword evidence="2" id="KW-1185">Reference proteome</keyword>
<organism evidence="1 2">
    <name type="scientific">Undibacterium jejuense</name>
    <dbReference type="NCBI Taxonomy" id="1344949"/>
    <lineage>
        <taxon>Bacteria</taxon>
        <taxon>Pseudomonadati</taxon>
        <taxon>Pseudomonadota</taxon>
        <taxon>Betaproteobacteria</taxon>
        <taxon>Burkholderiales</taxon>
        <taxon>Oxalobacteraceae</taxon>
        <taxon>Undibacterium</taxon>
    </lineage>
</organism>
<reference evidence="1" key="1">
    <citation type="submission" date="2020-08" db="EMBL/GenBank/DDBJ databases">
        <title>Novel species isolated from subtropical streams in China.</title>
        <authorList>
            <person name="Lu H."/>
        </authorList>
    </citation>
    <scope>NUCLEOTIDE SEQUENCE</scope>
    <source>
        <strain evidence="1">KACC 12607</strain>
    </source>
</reference>
<dbReference type="Proteomes" id="UP000634011">
    <property type="component" value="Unassembled WGS sequence"/>
</dbReference>
<dbReference type="RefSeq" id="WP_186912026.1">
    <property type="nucleotide sequence ID" value="NZ_JACOFV010000006.1"/>
</dbReference>
<sequence>MSFLNIAFPATAAVPMAEVAISSIVASVRPLLGLGLFASMFVVFKPLLTGIAQALKLIVAPKKTREEKTAIRNLRNALTIRRIANDFDRSSPNMAAELRALAARG</sequence>
<evidence type="ECO:0000313" key="2">
    <source>
        <dbReference type="Proteomes" id="UP000634011"/>
    </source>
</evidence>
<dbReference type="EMBL" id="JACOFV010000006">
    <property type="protein sequence ID" value="MBC3862109.1"/>
    <property type="molecule type" value="Genomic_DNA"/>
</dbReference>